<dbReference type="CDD" id="cd02969">
    <property type="entry name" value="PRX_like1"/>
    <property type="match status" value="1"/>
</dbReference>
<dbReference type="PANTHER" id="PTHR43640:SF1">
    <property type="entry name" value="THIOREDOXIN-DEPENDENT PEROXIREDOXIN"/>
    <property type="match status" value="1"/>
</dbReference>
<keyword evidence="1" id="KW-0732">Signal</keyword>
<organism evidence="3 4">
    <name type="scientific">Seonamhaeicola marinus</name>
    <dbReference type="NCBI Taxonomy" id="1912246"/>
    <lineage>
        <taxon>Bacteria</taxon>
        <taxon>Pseudomonadati</taxon>
        <taxon>Bacteroidota</taxon>
        <taxon>Flavobacteriia</taxon>
        <taxon>Flavobacteriales</taxon>
        <taxon>Flavobacteriaceae</taxon>
    </lineage>
</organism>
<evidence type="ECO:0000313" key="3">
    <source>
        <dbReference type="EMBL" id="TYA86817.1"/>
    </source>
</evidence>
<dbReference type="InterPro" id="IPR013766">
    <property type="entry name" value="Thioredoxin_domain"/>
</dbReference>
<dbReference type="GO" id="GO:0016209">
    <property type="term" value="F:antioxidant activity"/>
    <property type="evidence" value="ECO:0007669"/>
    <property type="project" value="InterPro"/>
</dbReference>
<dbReference type="EMBL" id="VSDQ01000332">
    <property type="protein sequence ID" value="TYA86817.1"/>
    <property type="molecule type" value="Genomic_DNA"/>
</dbReference>
<feature type="chain" id="PRO_5022857096" evidence="1">
    <location>
        <begin position="22"/>
        <end position="206"/>
    </location>
</feature>
<dbReference type="Pfam" id="PF00578">
    <property type="entry name" value="AhpC-TSA"/>
    <property type="match status" value="1"/>
</dbReference>
<comment type="caution">
    <text evidence="3">The sequence shown here is derived from an EMBL/GenBank/DDBJ whole genome shotgun (WGS) entry which is preliminary data.</text>
</comment>
<dbReference type="Gene3D" id="3.40.30.10">
    <property type="entry name" value="Glutaredoxin"/>
    <property type="match status" value="1"/>
</dbReference>
<dbReference type="PROSITE" id="PS51352">
    <property type="entry name" value="THIOREDOXIN_2"/>
    <property type="match status" value="1"/>
</dbReference>
<evidence type="ECO:0000313" key="4">
    <source>
        <dbReference type="Proteomes" id="UP000323930"/>
    </source>
</evidence>
<dbReference type="PANTHER" id="PTHR43640">
    <property type="entry name" value="OS07G0260300 PROTEIN"/>
    <property type="match status" value="1"/>
</dbReference>
<dbReference type="InterPro" id="IPR047262">
    <property type="entry name" value="PRX-like1"/>
</dbReference>
<accession>A0A5D0IWT3</accession>
<dbReference type="GO" id="GO:0016491">
    <property type="term" value="F:oxidoreductase activity"/>
    <property type="evidence" value="ECO:0007669"/>
    <property type="project" value="InterPro"/>
</dbReference>
<dbReference type="Proteomes" id="UP000323930">
    <property type="component" value="Unassembled WGS sequence"/>
</dbReference>
<dbReference type="OrthoDB" id="9809746at2"/>
<dbReference type="RefSeq" id="WP_148540241.1">
    <property type="nucleotide sequence ID" value="NZ_VSDQ01000332.1"/>
</dbReference>
<evidence type="ECO:0000259" key="2">
    <source>
        <dbReference type="PROSITE" id="PS51352"/>
    </source>
</evidence>
<evidence type="ECO:0000256" key="1">
    <source>
        <dbReference type="SAM" id="SignalP"/>
    </source>
</evidence>
<keyword evidence="4" id="KW-1185">Reference proteome</keyword>
<protein>
    <submittedName>
        <fullName evidence="3">Thioredoxin family protein</fullName>
    </submittedName>
</protein>
<dbReference type="InterPro" id="IPR000866">
    <property type="entry name" value="AhpC/TSA"/>
</dbReference>
<feature type="signal peptide" evidence="1">
    <location>
        <begin position="1"/>
        <end position="21"/>
    </location>
</feature>
<reference evidence="3 4" key="1">
    <citation type="submission" date="2019-08" db="EMBL/GenBank/DDBJ databases">
        <title>Seonamhaeicola sediminis sp. nov., isolated from marine sediment.</title>
        <authorList>
            <person name="Cao W.R."/>
        </authorList>
    </citation>
    <scope>NUCLEOTIDE SEQUENCE [LARGE SCALE GENOMIC DNA]</scope>
    <source>
        <strain evidence="3 4">B011</strain>
    </source>
</reference>
<dbReference type="AlphaFoldDB" id="A0A5D0IWT3"/>
<dbReference type="SUPFAM" id="SSF52833">
    <property type="entry name" value="Thioredoxin-like"/>
    <property type="match status" value="1"/>
</dbReference>
<name>A0A5D0IWT3_9FLAO</name>
<gene>
    <name evidence="3" type="ORF">FUA24_04635</name>
</gene>
<feature type="domain" description="Thioredoxin" evidence="2">
    <location>
        <begin position="31"/>
        <end position="188"/>
    </location>
</feature>
<dbReference type="InterPro" id="IPR036249">
    <property type="entry name" value="Thioredoxin-like_sf"/>
</dbReference>
<proteinExistence type="predicted"/>
<sequence>MSKTIKLLIVTVMVVSVAAFTIPKENVVEGYKIGDIAEDFSLKNIDGKMISLSDYKDAKGFIVTFTCNTCPYAVMYEDRIIDLDKKYASKGYPVIAIMPNNIAVKPGDNLESMKQRAENKGFTFPYLIDAKQEVYPKFGATKTPHVFVLEKTKKGMVVEYIGAIDNNYKDASSVTTKYVEDAVDALLDGKEVPQKETRAIGCSIKV</sequence>